<evidence type="ECO:0000259" key="1">
    <source>
        <dbReference type="Pfam" id="PF13649"/>
    </source>
</evidence>
<organism evidence="2 3">
    <name type="scientific">Dyella marensis</name>
    <dbReference type="NCBI Taxonomy" id="500610"/>
    <lineage>
        <taxon>Bacteria</taxon>
        <taxon>Pseudomonadati</taxon>
        <taxon>Pseudomonadota</taxon>
        <taxon>Gammaproteobacteria</taxon>
        <taxon>Lysobacterales</taxon>
        <taxon>Rhodanobacteraceae</taxon>
        <taxon>Dyella</taxon>
    </lineage>
</organism>
<keyword evidence="3" id="KW-1185">Reference proteome</keyword>
<proteinExistence type="predicted"/>
<protein>
    <submittedName>
        <fullName evidence="2">Nodulation protein S (NodS)</fullName>
    </submittedName>
</protein>
<dbReference type="AlphaFoldDB" id="A0A1I2EQW8"/>
<dbReference type="Gene3D" id="3.40.50.150">
    <property type="entry name" value="Vaccinia Virus protein VP39"/>
    <property type="match status" value="1"/>
</dbReference>
<dbReference type="InterPro" id="IPR029063">
    <property type="entry name" value="SAM-dependent_MTases_sf"/>
</dbReference>
<gene>
    <name evidence="2" type="ORF">SAMN02799615_02052</name>
</gene>
<dbReference type="Pfam" id="PF13649">
    <property type="entry name" value="Methyltransf_25"/>
    <property type="match status" value="1"/>
</dbReference>
<dbReference type="RefSeq" id="WP_026635440.1">
    <property type="nucleotide sequence ID" value="NZ_FONH01000005.1"/>
</dbReference>
<dbReference type="EMBL" id="FONH01000005">
    <property type="protein sequence ID" value="SFE95027.1"/>
    <property type="molecule type" value="Genomic_DNA"/>
</dbReference>
<dbReference type="SUPFAM" id="SSF53335">
    <property type="entry name" value="S-adenosyl-L-methionine-dependent methyltransferases"/>
    <property type="match status" value="1"/>
</dbReference>
<accession>A0A1I2EQW8</accession>
<dbReference type="STRING" id="500610.SAMN02799615_02052"/>
<dbReference type="InterPro" id="IPR041698">
    <property type="entry name" value="Methyltransf_25"/>
</dbReference>
<reference evidence="3" key="1">
    <citation type="submission" date="2016-10" db="EMBL/GenBank/DDBJ databases">
        <authorList>
            <person name="Varghese N."/>
            <person name="Submissions S."/>
        </authorList>
    </citation>
    <scope>NUCLEOTIDE SEQUENCE [LARGE SCALE GENOMIC DNA]</scope>
    <source>
        <strain evidence="3">UNC178MFTsu3.1</strain>
    </source>
</reference>
<dbReference type="PANTHER" id="PTHR12843:SF5">
    <property type="entry name" value="EEF1A LYSINE METHYLTRANSFERASE 2"/>
    <property type="match status" value="1"/>
</dbReference>
<evidence type="ECO:0000313" key="3">
    <source>
        <dbReference type="Proteomes" id="UP000199477"/>
    </source>
</evidence>
<evidence type="ECO:0000313" key="2">
    <source>
        <dbReference type="EMBL" id="SFE95027.1"/>
    </source>
</evidence>
<name>A0A1I2EQW8_9GAMM</name>
<sequence>MSNRESRWDEVYRSRSVDTVSWYQARPTMSLALIGHAGVPKGAPLIDVGGGASSLVDHLLREGHADLAVLDLSDGALATSRERLGDAAGQVDWIAGDVLAFAPTKRYALWHDRAVFHFLVDAGERRRYLDALRRASQAGTQVVVATFAEDGPERCSGLPVARYRAAELHAVFGADYELLESTRETHRTPGGAEQHFTWIRMRRLR</sequence>
<dbReference type="PANTHER" id="PTHR12843">
    <property type="entry name" value="PROTEIN-LYSINE N-METHYLTRANSFERASE METTL10"/>
    <property type="match status" value="1"/>
</dbReference>
<feature type="domain" description="Methyltransferase" evidence="1">
    <location>
        <begin position="46"/>
        <end position="135"/>
    </location>
</feature>
<dbReference type="Proteomes" id="UP000199477">
    <property type="component" value="Unassembled WGS sequence"/>
</dbReference>